<protein>
    <submittedName>
        <fullName evidence="1">Uncharacterized protein</fullName>
    </submittedName>
</protein>
<comment type="caution">
    <text evidence="1">The sequence shown here is derived from an EMBL/GenBank/DDBJ whole genome shotgun (WGS) entry which is preliminary data.</text>
</comment>
<proteinExistence type="predicted"/>
<accession>A0A9X2J5L7</accession>
<name>A0A9X2J5L7_9GAMM</name>
<organism evidence="1 2">
    <name type="scientific">Microbulbifer okhotskensis</name>
    <dbReference type="NCBI Taxonomy" id="2926617"/>
    <lineage>
        <taxon>Bacteria</taxon>
        <taxon>Pseudomonadati</taxon>
        <taxon>Pseudomonadota</taxon>
        <taxon>Gammaproteobacteria</taxon>
        <taxon>Cellvibrionales</taxon>
        <taxon>Microbulbiferaceae</taxon>
        <taxon>Microbulbifer</taxon>
    </lineage>
</organism>
<dbReference type="RefSeq" id="WP_252469266.1">
    <property type="nucleotide sequence ID" value="NZ_JALBWM010000059.1"/>
</dbReference>
<sequence length="69" mass="7708">MMRPEQNPFYTGSYCGQPFFSHSVEERLEMVETFTALQCRRALEVQGLQLAVVDAVSARLAELAEGVAQ</sequence>
<dbReference type="Proteomes" id="UP001139028">
    <property type="component" value="Unassembled WGS sequence"/>
</dbReference>
<gene>
    <name evidence="1" type="ORF">MO867_13450</name>
</gene>
<evidence type="ECO:0000313" key="1">
    <source>
        <dbReference type="EMBL" id="MCO1335338.1"/>
    </source>
</evidence>
<evidence type="ECO:0000313" key="2">
    <source>
        <dbReference type="Proteomes" id="UP001139028"/>
    </source>
</evidence>
<dbReference type="EMBL" id="JALBWM010000059">
    <property type="protein sequence ID" value="MCO1335338.1"/>
    <property type="molecule type" value="Genomic_DNA"/>
</dbReference>
<reference evidence="1" key="1">
    <citation type="journal article" date="2022" name="Arch. Microbiol.">
        <title>Microbulbifer okhotskensis sp. nov., isolated from a deep bottom sediment of the Okhotsk Sea.</title>
        <authorList>
            <person name="Romanenko L."/>
            <person name="Kurilenko V."/>
            <person name="Otstavnykh N."/>
            <person name="Velansky P."/>
            <person name="Isaeva M."/>
            <person name="Mikhailov V."/>
        </authorList>
    </citation>
    <scope>NUCLEOTIDE SEQUENCE</scope>
    <source>
        <strain evidence="1">OS29</strain>
    </source>
</reference>
<keyword evidence="2" id="KW-1185">Reference proteome</keyword>
<dbReference type="AlphaFoldDB" id="A0A9X2J5L7"/>